<protein>
    <recommendedName>
        <fullName evidence="4">Phosphodiesterase</fullName>
    </recommendedName>
</protein>
<evidence type="ECO:0000313" key="3">
    <source>
        <dbReference type="Proteomes" id="UP001501455"/>
    </source>
</evidence>
<dbReference type="InterPro" id="IPR020835">
    <property type="entry name" value="Catalase_sf"/>
</dbReference>
<comment type="caution">
    <text evidence="2">The sequence shown here is derived from an EMBL/GenBank/DDBJ whole genome shotgun (WGS) entry which is preliminary data.</text>
</comment>
<dbReference type="RefSeq" id="WP_345582923.1">
    <property type="nucleotide sequence ID" value="NZ_BAAAXF010000060.1"/>
</dbReference>
<organism evidence="2 3">
    <name type="scientific">Streptomyces prasinosporus</name>
    <dbReference type="NCBI Taxonomy" id="68256"/>
    <lineage>
        <taxon>Bacteria</taxon>
        <taxon>Bacillati</taxon>
        <taxon>Actinomycetota</taxon>
        <taxon>Actinomycetes</taxon>
        <taxon>Kitasatosporales</taxon>
        <taxon>Streptomycetaceae</taxon>
        <taxon>Streptomyces</taxon>
        <taxon>Streptomyces albogriseolus group</taxon>
    </lineage>
</organism>
<reference evidence="3" key="1">
    <citation type="journal article" date="2019" name="Int. J. Syst. Evol. Microbiol.">
        <title>The Global Catalogue of Microorganisms (GCM) 10K type strain sequencing project: providing services to taxonomists for standard genome sequencing and annotation.</title>
        <authorList>
            <consortium name="The Broad Institute Genomics Platform"/>
            <consortium name="The Broad Institute Genome Sequencing Center for Infectious Disease"/>
            <person name="Wu L."/>
            <person name="Ma J."/>
        </authorList>
    </citation>
    <scope>NUCLEOTIDE SEQUENCE [LARGE SCALE GENOMIC DNA]</scope>
    <source>
        <strain evidence="3">JCM 4816</strain>
    </source>
</reference>
<gene>
    <name evidence="2" type="ORF">GCM10019016_088990</name>
</gene>
<evidence type="ECO:0000256" key="1">
    <source>
        <dbReference type="SAM" id="MobiDB-lite"/>
    </source>
</evidence>
<sequence>MILERTAHRVADRLARWRSAPALHPHGVLCSGTLAVPGRTDGEWGVPWLDRPGSYAVTVRWSRALGLPRRLPDGLGLAVRVTDAGGPGDALDVLFTSSGSGRLGRHLPLPRPGALAGPYSTLLSYRTGDRERVLAAFPVHDTGDAAGTRPALWQELARRPVRFDLRAAAADEPWRTFASLTLEAVLPAPATVTVSYDPYAHSLPGLHPTGRLRRLRDAAYAGSRRGRTAAEHHRRPAGSRAVDAGRAHRV</sequence>
<evidence type="ECO:0008006" key="4">
    <source>
        <dbReference type="Google" id="ProtNLM"/>
    </source>
</evidence>
<evidence type="ECO:0000313" key="2">
    <source>
        <dbReference type="EMBL" id="GAA3501792.1"/>
    </source>
</evidence>
<proteinExistence type="predicted"/>
<name>A0ABP6U508_9ACTN</name>
<feature type="region of interest" description="Disordered" evidence="1">
    <location>
        <begin position="220"/>
        <end position="250"/>
    </location>
</feature>
<dbReference type="SUPFAM" id="SSF56634">
    <property type="entry name" value="Heme-dependent catalase-like"/>
    <property type="match status" value="1"/>
</dbReference>
<feature type="compositionally biased region" description="Basic residues" evidence="1">
    <location>
        <begin position="224"/>
        <end position="237"/>
    </location>
</feature>
<dbReference type="EMBL" id="BAAAXF010000060">
    <property type="protein sequence ID" value="GAA3501792.1"/>
    <property type="molecule type" value="Genomic_DNA"/>
</dbReference>
<keyword evidence="3" id="KW-1185">Reference proteome</keyword>
<dbReference type="Proteomes" id="UP001501455">
    <property type="component" value="Unassembled WGS sequence"/>
</dbReference>
<accession>A0ABP6U508</accession>